<evidence type="ECO:0000256" key="1">
    <source>
        <dbReference type="SAM" id="Phobius"/>
    </source>
</evidence>
<sequence length="153" mass="17747">MLFMTTLFSLTALIVLTASTHPLILVCAMIFQTTTFFCYSYLITPTSWMAFIIFLVMVGGLLIVFSYLSALVPNEMFIFKLKYLNLLSIFILTTMLNSQFFTSKITMSEFAFKFSQFQLLKMVTLMFIYFLIVMFMVMFMTSFLKAPLKTKIT</sequence>
<feature type="transmembrane region" description="Helical" evidence="1">
    <location>
        <begin position="122"/>
        <end position="144"/>
    </location>
</feature>
<feature type="chain" id="PRO_5003378046" evidence="2">
    <location>
        <begin position="20"/>
        <end position="153"/>
    </location>
</feature>
<dbReference type="GO" id="GO:0016491">
    <property type="term" value="F:oxidoreductase activity"/>
    <property type="evidence" value="ECO:0007669"/>
    <property type="project" value="UniProtKB-KW"/>
</dbReference>
<accession>F8RJC0</accession>
<organism evidence="3">
    <name type="scientific">Thulinius sp. DVL-2010</name>
    <dbReference type="NCBI Taxonomy" id="867920"/>
    <lineage>
        <taxon>Eukaryota</taxon>
        <taxon>Metazoa</taxon>
        <taxon>Ecdysozoa</taxon>
        <taxon>Tardigrada</taxon>
        <taxon>Eutardigrada</taxon>
        <taxon>Parachela</taxon>
        <taxon>Isohypsibioidea</taxon>
        <taxon>Doryphoribiidae</taxon>
        <taxon>Thulinius</taxon>
    </lineage>
</organism>
<dbReference type="EC" id="1.6.5.3" evidence="3"/>
<proteinExistence type="predicted"/>
<keyword evidence="3" id="KW-0496">Mitochondrion</keyword>
<keyword evidence="1" id="KW-1133">Transmembrane helix</keyword>
<geneLocation type="mitochondrion" evidence="3"/>
<dbReference type="AlphaFoldDB" id="F8RJC0"/>
<evidence type="ECO:0000256" key="2">
    <source>
        <dbReference type="SAM" id="SignalP"/>
    </source>
</evidence>
<feature type="signal peptide" evidence="2">
    <location>
        <begin position="1"/>
        <end position="19"/>
    </location>
</feature>
<reference evidence="3" key="1">
    <citation type="journal article" date="2010" name="Genome Biol. Evol.">
        <title>Ecdysozoan mitogenomics: evidence for a common origin of the legged invertebrates, the Panarthropoda.</title>
        <authorList>
            <person name="Rota-Stabelli O."/>
            <person name="Kayal E."/>
            <person name="Gleeson D."/>
            <person name="Daub J."/>
            <person name="Boore J.L."/>
            <person name="Telford M.J."/>
            <person name="Pisani D."/>
            <person name="Blaxter M."/>
            <person name="Lavrov D.V."/>
        </authorList>
    </citation>
    <scope>NUCLEOTIDE SEQUENCE</scope>
</reference>
<keyword evidence="1" id="KW-0812">Transmembrane</keyword>
<evidence type="ECO:0000313" key="3">
    <source>
        <dbReference type="EMBL" id="ADK97602.1"/>
    </source>
</evidence>
<feature type="transmembrane region" description="Helical" evidence="1">
    <location>
        <begin position="83"/>
        <end position="102"/>
    </location>
</feature>
<keyword evidence="3" id="KW-0560">Oxidoreductase</keyword>
<name>F8RJC0_9BILA</name>
<keyword evidence="2" id="KW-0732">Signal</keyword>
<protein>
    <submittedName>
        <fullName evidence="3">NADH dehydrogenase subunit 6</fullName>
        <ecNumber evidence="3">1.6.5.3</ecNumber>
    </submittedName>
</protein>
<dbReference type="EMBL" id="HM600784">
    <property type="protein sequence ID" value="ADK97602.1"/>
    <property type="molecule type" value="Genomic_DNA"/>
</dbReference>
<keyword evidence="1" id="KW-0472">Membrane</keyword>
<feature type="transmembrane region" description="Helical" evidence="1">
    <location>
        <begin position="46"/>
        <end position="71"/>
    </location>
</feature>
<gene>
    <name evidence="3" type="primary">nad6</name>
</gene>